<evidence type="ECO:0000259" key="8">
    <source>
        <dbReference type="PROSITE" id="PS51225"/>
    </source>
</evidence>
<feature type="transmembrane region" description="Helical" evidence="7">
    <location>
        <begin position="120"/>
        <end position="141"/>
    </location>
</feature>
<organism evidence="9 10">
    <name type="scientific">Globodera rostochiensis</name>
    <name type="common">Golden nematode worm</name>
    <name type="synonym">Heterodera rostochiensis</name>
    <dbReference type="NCBI Taxonomy" id="31243"/>
    <lineage>
        <taxon>Eukaryota</taxon>
        <taxon>Metazoa</taxon>
        <taxon>Ecdysozoa</taxon>
        <taxon>Nematoda</taxon>
        <taxon>Chromadorea</taxon>
        <taxon>Rhabditida</taxon>
        <taxon>Tylenchina</taxon>
        <taxon>Tylenchomorpha</taxon>
        <taxon>Tylenchoidea</taxon>
        <taxon>Heteroderidae</taxon>
        <taxon>Heteroderinae</taxon>
        <taxon>Globodera</taxon>
    </lineage>
</organism>
<accession>A0A914I4J2</accession>
<dbReference type="WBParaSite" id="Gr19_v10_g7245.t2">
    <property type="protein sequence ID" value="Gr19_v10_g7245.t2"/>
    <property type="gene ID" value="Gr19_v10_g7245"/>
</dbReference>
<dbReference type="AlphaFoldDB" id="A0A914I4J2"/>
<dbReference type="InterPro" id="IPR050578">
    <property type="entry name" value="MARVEL-CKLF_proteins"/>
</dbReference>
<feature type="domain" description="MARVEL" evidence="8">
    <location>
        <begin position="113"/>
        <end position="266"/>
    </location>
</feature>
<feature type="compositionally biased region" description="Basic and acidic residues" evidence="6">
    <location>
        <begin position="322"/>
        <end position="331"/>
    </location>
</feature>
<feature type="transmembrane region" description="Helical" evidence="7">
    <location>
        <begin position="147"/>
        <end position="172"/>
    </location>
</feature>
<evidence type="ECO:0000256" key="2">
    <source>
        <dbReference type="ARBA" id="ARBA00022692"/>
    </source>
</evidence>
<protein>
    <submittedName>
        <fullName evidence="10">MARVEL domain-containing protein</fullName>
    </submittedName>
</protein>
<feature type="transmembrane region" description="Helical" evidence="7">
    <location>
        <begin position="192"/>
        <end position="212"/>
    </location>
</feature>
<name>A0A914I4J2_GLORO</name>
<feature type="region of interest" description="Disordered" evidence="6">
    <location>
        <begin position="305"/>
        <end position="331"/>
    </location>
</feature>
<evidence type="ECO:0000313" key="9">
    <source>
        <dbReference type="Proteomes" id="UP000887572"/>
    </source>
</evidence>
<keyword evidence="9" id="KW-1185">Reference proteome</keyword>
<dbReference type="GO" id="GO:0016020">
    <property type="term" value="C:membrane"/>
    <property type="evidence" value="ECO:0007669"/>
    <property type="project" value="UniProtKB-SubCell"/>
</dbReference>
<evidence type="ECO:0000256" key="7">
    <source>
        <dbReference type="SAM" id="Phobius"/>
    </source>
</evidence>
<evidence type="ECO:0000256" key="4">
    <source>
        <dbReference type="ARBA" id="ARBA00023136"/>
    </source>
</evidence>
<proteinExistence type="predicted"/>
<evidence type="ECO:0000256" key="6">
    <source>
        <dbReference type="SAM" id="MobiDB-lite"/>
    </source>
</evidence>
<comment type="subcellular location">
    <subcellularLocation>
        <location evidence="1">Membrane</location>
        <topology evidence="1">Multi-pass membrane protein</topology>
    </subcellularLocation>
</comment>
<dbReference type="Proteomes" id="UP000887572">
    <property type="component" value="Unplaced"/>
</dbReference>
<evidence type="ECO:0000313" key="10">
    <source>
        <dbReference type="WBParaSite" id="Gr19_v10_g7245.t2"/>
    </source>
</evidence>
<dbReference type="PROSITE" id="PS51225">
    <property type="entry name" value="MARVEL"/>
    <property type="match status" value="1"/>
</dbReference>
<keyword evidence="3 7" id="KW-1133">Transmembrane helix</keyword>
<sequence length="331" mass="37457">MTNRRPPSPGGATAGAKMTFTKHLHRPRCFVGFTKQRKQFVVFYFGHWKLNGGRRDFYTRQHPDTGHIVTTTVQTKYLDRSPPRNGSSRHRNELYAGDEEYYGCAPGELNTRHCSSPAGILRIIQIVISLFVICLITSVFGPGPFKGILFGQTFIMLFVGISLCLTFIFLIVHFFTLHQSHLNFWPWAESDFLFSTLAAVIFLICSFIEGYYSTGAWSNNCNDIGGDGVIHNGCRLIWEWAFAAFLLFALCVLYAFSAFFANRQKDEERRVYLRERVTRNIGQTVQISFNMPSLLLLSHMASAEPPTTTSMKIAPPTAVSKTVEKRRPASL</sequence>
<evidence type="ECO:0000256" key="3">
    <source>
        <dbReference type="ARBA" id="ARBA00022989"/>
    </source>
</evidence>
<dbReference type="PANTHER" id="PTHR22776">
    <property type="entry name" value="MARVEL-CONTAINING POTENTIAL LIPID RAFT-ASSOCIATED PROTEIN"/>
    <property type="match status" value="1"/>
</dbReference>
<reference evidence="10" key="1">
    <citation type="submission" date="2022-11" db="UniProtKB">
        <authorList>
            <consortium name="WormBaseParasite"/>
        </authorList>
    </citation>
    <scope>IDENTIFICATION</scope>
</reference>
<dbReference type="PANTHER" id="PTHR22776:SF91">
    <property type="entry name" value="MARVEL DOMAIN-CONTAINING PROTEIN"/>
    <property type="match status" value="1"/>
</dbReference>
<keyword evidence="2 5" id="KW-0812">Transmembrane</keyword>
<keyword evidence="4 5" id="KW-0472">Membrane</keyword>
<dbReference type="Pfam" id="PF01284">
    <property type="entry name" value="MARVEL"/>
    <property type="match status" value="1"/>
</dbReference>
<dbReference type="InterPro" id="IPR008253">
    <property type="entry name" value="Marvel"/>
</dbReference>
<feature type="transmembrane region" description="Helical" evidence="7">
    <location>
        <begin position="240"/>
        <end position="261"/>
    </location>
</feature>
<evidence type="ECO:0000256" key="5">
    <source>
        <dbReference type="PROSITE-ProRule" id="PRU00581"/>
    </source>
</evidence>
<evidence type="ECO:0000256" key="1">
    <source>
        <dbReference type="ARBA" id="ARBA00004141"/>
    </source>
</evidence>